<gene>
    <name evidence="1" type="ORF">BKA08_002182</name>
</gene>
<comment type="caution">
    <text evidence="1">The sequence shown here is derived from an EMBL/GenBank/DDBJ whole genome shotgun (WGS) entry which is preliminary data.</text>
</comment>
<proteinExistence type="predicted"/>
<keyword evidence="2" id="KW-1185">Reference proteome</keyword>
<dbReference type="EMBL" id="JACCBE010000001">
    <property type="protein sequence ID" value="NYD57944.1"/>
    <property type="molecule type" value="Genomic_DNA"/>
</dbReference>
<sequence length="309" mass="33597">MSQPEAETAWVDEASGLRLARSAAYPRVPGAVGIEAVPLTGQLRRSWALRALGMTAWTWEKPDRIDREWWPQGVTDAAEADATLLVSWYAKSGGSRISVVDTRAGWYAHVRLAVPRVDDSGALELAPLKVHAGGLARTGRWLHVAATAKGFYTAHLDDVVVTDEGPVLPVRHAHRASAPEGVEPLRYSFLSAGASGIVVGEYARGKRTRRLARIDVDPRTDLPCSAPVVVGEGVAGMQGVVEREGRWSVTTSHGPWGPGSLWTGSPGSFEARRWAMPMGPEDLYADAAGDLWTVTEHPRRRWVVRLPQH</sequence>
<dbReference type="AlphaFoldDB" id="A0A7Y9F1L0"/>
<protein>
    <submittedName>
        <fullName evidence="1">Uncharacterized protein</fullName>
    </submittedName>
</protein>
<accession>A0A7Y9F1L0</accession>
<name>A0A7Y9F1L0_9ACTN</name>
<reference evidence="1 2" key="1">
    <citation type="submission" date="2020-07" db="EMBL/GenBank/DDBJ databases">
        <title>Sequencing the genomes of 1000 actinobacteria strains.</title>
        <authorList>
            <person name="Klenk H.-P."/>
        </authorList>
    </citation>
    <scope>NUCLEOTIDE SEQUENCE [LARGE SCALE GENOMIC DNA]</scope>
    <source>
        <strain evidence="1 2">DSM 18965</strain>
    </source>
</reference>
<dbReference type="RefSeq" id="WP_179615630.1">
    <property type="nucleotide sequence ID" value="NZ_CP059163.1"/>
</dbReference>
<evidence type="ECO:0000313" key="2">
    <source>
        <dbReference type="Proteomes" id="UP000516957"/>
    </source>
</evidence>
<evidence type="ECO:0000313" key="1">
    <source>
        <dbReference type="EMBL" id="NYD57944.1"/>
    </source>
</evidence>
<organism evidence="1 2">
    <name type="scientific">Nocardioides marinisabuli</name>
    <dbReference type="NCBI Taxonomy" id="419476"/>
    <lineage>
        <taxon>Bacteria</taxon>
        <taxon>Bacillati</taxon>
        <taxon>Actinomycetota</taxon>
        <taxon>Actinomycetes</taxon>
        <taxon>Propionibacteriales</taxon>
        <taxon>Nocardioidaceae</taxon>
        <taxon>Nocardioides</taxon>
    </lineage>
</organism>
<dbReference type="Proteomes" id="UP000516957">
    <property type="component" value="Unassembled WGS sequence"/>
</dbReference>